<gene>
    <name evidence="3" type="ORF">UT24_C0005G0013</name>
</gene>
<dbReference type="EMBL" id="LBWB01000005">
    <property type="protein sequence ID" value="KKR01304.1"/>
    <property type="molecule type" value="Genomic_DNA"/>
</dbReference>
<evidence type="ECO:0000259" key="2">
    <source>
        <dbReference type="Pfam" id="PF08486"/>
    </source>
</evidence>
<proteinExistence type="predicted"/>
<keyword evidence="1" id="KW-0175">Coiled coil</keyword>
<evidence type="ECO:0000256" key="1">
    <source>
        <dbReference type="SAM" id="Coils"/>
    </source>
</evidence>
<evidence type="ECO:0000313" key="4">
    <source>
        <dbReference type="Proteomes" id="UP000033881"/>
    </source>
</evidence>
<comment type="caution">
    <text evidence="3">The sequence shown here is derived from an EMBL/GenBank/DDBJ whole genome shotgun (WGS) entry which is preliminary data.</text>
</comment>
<sequence length="582" mass="64003">MSRTKNKEQRTKTTFFNLFLYFLFLLFFLLITSHYSLFTVSAEPNCDSPGPGDIDFCLQKIEQEINALKPAQEYNKKELSDLRIQIAGLEKRIVGLSNQLEVTQKDIEKREEDLAYAEEIFVEKTKNHYKFLRIYDPLLPFLSSSDASSAFREIAFRQKAAKEDIKTMEKYGEDLLGLKNDKANLEKNKTNLSTLRSQVSQRAQFLAGEVEKTEKYLATLSAKQEELLALKAGGFQTSVGDTPPTLEPCSGPPGSSNFCDPGVRPAFAAFSFGAPHRTGMSQYGAFGRAKQGQSAEAILSAYYQGAELNKGYPVPATIGVSGYGRVSFEDNYLLGIYEVPERWGNEGGFEALKAQAVAARSYALAVTNNGAGTICTTEACQVYKPQLKSGKWAEAVRATRGWVMMKGGVPATTYYASTSGGFTISQWGWSGIKDAKDGDWPNASYEKISASPWFYKAWYRNRAGATCGRSNPWLKSEELADIINAWQVLYKGGGDVSRVSPLDTSCWNGNPYSMGELAGVGGYNSVSSVSVTYSNSGSTQSLNFSTNKGSVSMSGEEFKKAFNLRAPGYIGLKSSLFNIEKL</sequence>
<dbReference type="InterPro" id="IPR013693">
    <property type="entry name" value="SpoIID/LytB_N"/>
</dbReference>
<accession>A0A0G0MB81</accession>
<dbReference type="Gene3D" id="6.10.250.3150">
    <property type="match status" value="1"/>
</dbReference>
<organism evidence="3 4">
    <name type="scientific">Candidatus Woesebacteria bacterium GW2011_GWB1_39_12</name>
    <dbReference type="NCBI Taxonomy" id="1618574"/>
    <lineage>
        <taxon>Bacteria</taxon>
        <taxon>Candidatus Woeseibacteriota</taxon>
    </lineage>
</organism>
<feature type="domain" description="Sporulation stage II protein D amidase enhancer LytB N-terminal" evidence="2">
    <location>
        <begin position="331"/>
        <end position="405"/>
    </location>
</feature>
<evidence type="ECO:0000313" key="3">
    <source>
        <dbReference type="EMBL" id="KKR01304.1"/>
    </source>
</evidence>
<feature type="coiled-coil region" evidence="1">
    <location>
        <begin position="168"/>
        <end position="195"/>
    </location>
</feature>
<dbReference type="STRING" id="1618574.UT24_C0005G0013"/>
<protein>
    <submittedName>
        <fullName evidence="3">SpoIID/LytB domain protein</fullName>
    </submittedName>
</protein>
<name>A0A0G0MB81_9BACT</name>
<dbReference type="AlphaFoldDB" id="A0A0G0MB81"/>
<feature type="coiled-coil region" evidence="1">
    <location>
        <begin position="79"/>
        <end position="113"/>
    </location>
</feature>
<reference evidence="3 4" key="1">
    <citation type="journal article" date="2015" name="Nature">
        <title>rRNA introns, odd ribosomes, and small enigmatic genomes across a large radiation of phyla.</title>
        <authorList>
            <person name="Brown C.T."/>
            <person name="Hug L.A."/>
            <person name="Thomas B.C."/>
            <person name="Sharon I."/>
            <person name="Castelle C.J."/>
            <person name="Singh A."/>
            <person name="Wilkins M.J."/>
            <person name="Williams K.H."/>
            <person name="Banfield J.F."/>
        </authorList>
    </citation>
    <scope>NUCLEOTIDE SEQUENCE [LARGE SCALE GENOMIC DNA]</scope>
</reference>
<dbReference type="Proteomes" id="UP000033881">
    <property type="component" value="Unassembled WGS sequence"/>
</dbReference>
<dbReference type="Pfam" id="PF08486">
    <property type="entry name" value="SpoIID"/>
    <property type="match status" value="1"/>
</dbReference>